<dbReference type="InterPro" id="IPR016059">
    <property type="entry name" value="DNA_ligase_ATP-dep_CS"/>
</dbReference>
<evidence type="ECO:0000256" key="4">
    <source>
        <dbReference type="ARBA" id="ARBA00034003"/>
    </source>
</evidence>
<keyword evidence="5" id="KW-0472">Membrane</keyword>
<dbReference type="STRING" id="1003195.SCATT_54560"/>
<keyword evidence="5" id="KW-0812">Transmembrane</keyword>
<dbReference type="Gene3D" id="3.30.470.30">
    <property type="entry name" value="DNA ligase/mRNA capping enzyme"/>
    <property type="match status" value="1"/>
</dbReference>
<proteinExistence type="inferred from homology"/>
<comment type="similarity">
    <text evidence="1">Belongs to the ATP-dependent DNA ligase family.</text>
</comment>
<dbReference type="eggNOG" id="COG1793">
    <property type="taxonomic scope" value="Bacteria"/>
</dbReference>
<dbReference type="Gene3D" id="3.30.1490.70">
    <property type="match status" value="1"/>
</dbReference>
<keyword evidence="5" id="KW-1133">Transmembrane helix</keyword>
<dbReference type="Gene3D" id="2.40.50.140">
    <property type="entry name" value="Nucleic acid-binding proteins"/>
    <property type="match status" value="1"/>
</dbReference>
<dbReference type="Pfam" id="PF04679">
    <property type="entry name" value="DNA_ligase_A_C"/>
    <property type="match status" value="1"/>
</dbReference>
<dbReference type="AlphaFoldDB" id="G8WVS0"/>
<dbReference type="InterPro" id="IPR050191">
    <property type="entry name" value="ATP-dep_DNA_ligase"/>
</dbReference>
<dbReference type="SUPFAM" id="SSF56091">
    <property type="entry name" value="DNA ligase/mRNA capping enzyme, catalytic domain"/>
    <property type="match status" value="1"/>
</dbReference>
<dbReference type="HOGENOM" id="CLU_008325_4_0_11"/>
<dbReference type="InterPro" id="IPR012309">
    <property type="entry name" value="DNA_ligase_ATP-dep_C"/>
</dbReference>
<dbReference type="NCBIfam" id="TIGR02779">
    <property type="entry name" value="NHEJ_ligase_lig"/>
    <property type="match status" value="1"/>
</dbReference>
<protein>
    <recommendedName>
        <fullName evidence="2">DNA ligase (ATP)</fullName>
        <ecNumber evidence="2">6.5.1.1</ecNumber>
    </recommendedName>
</protein>
<feature type="domain" description="ATP-dependent DNA ligase family profile" evidence="6">
    <location>
        <begin position="116"/>
        <end position="208"/>
    </location>
</feature>
<dbReference type="InterPro" id="IPR012310">
    <property type="entry name" value="DNA_ligase_ATP-dep_cent"/>
</dbReference>
<sequence>MDAAHHRRPRPDDPVPDRVTPMLAVLSDRRHFDDTWVLERKLDGVRAIGFRDGDTVRLASRTGQRLENTYPEIVRALADQPQRAFVVDGEIVALDDGRTSFERLQRRMQLTRPSAALASGVAVTYFLFDLLHLAGHDTTGLPLRSRKELLREAVRYTGPLRYTEHHTATGDAGQLLDAACAQGWEGLIAKRADGRYQQRRSSDWLKLKCLTAQEFVVGGYTEPAGSRAGFGALLLGYHQGGRLRYAGKVGTGYDTATLRRLRGLLDERGLTEPPFAEPVRERGAHWVRPDLVVQVAFTEWTRDGRLRAPRYLGLRQDKRPERVVREG</sequence>
<dbReference type="PROSITE" id="PS00697">
    <property type="entry name" value="DNA_LIGASE_A1"/>
    <property type="match status" value="1"/>
</dbReference>
<dbReference type="InterPro" id="IPR012340">
    <property type="entry name" value="NA-bd_OB-fold"/>
</dbReference>
<comment type="catalytic activity">
    <reaction evidence="4">
        <text>ATP + (deoxyribonucleotide)n-3'-hydroxyl + 5'-phospho-(deoxyribonucleotide)m = (deoxyribonucleotide)n+m + AMP + diphosphate.</text>
        <dbReference type="EC" id="6.5.1.1"/>
    </reaction>
</comment>
<feature type="transmembrane region" description="Helical" evidence="5">
    <location>
        <begin position="115"/>
        <end position="135"/>
    </location>
</feature>
<dbReference type="GO" id="GO:0006310">
    <property type="term" value="P:DNA recombination"/>
    <property type="evidence" value="ECO:0007669"/>
    <property type="project" value="InterPro"/>
</dbReference>
<dbReference type="EC" id="6.5.1.1" evidence="2"/>
<organism evidence="7 8">
    <name type="scientific">Streptantibioticus cattleyicolor (strain ATCC 35852 / DSM 46488 / JCM 4925 / NBRC 14057 / NRRL 8057)</name>
    <name type="common">Streptomyces cattleya</name>
    <dbReference type="NCBI Taxonomy" id="1003195"/>
    <lineage>
        <taxon>Bacteria</taxon>
        <taxon>Bacillati</taxon>
        <taxon>Actinomycetota</taxon>
        <taxon>Actinomycetes</taxon>
        <taxon>Kitasatosporales</taxon>
        <taxon>Streptomycetaceae</taxon>
        <taxon>Streptantibioticus</taxon>
    </lineage>
</organism>
<dbReference type="KEGG" id="scy:SCATT_54560"/>
<keyword evidence="8" id="KW-1185">Reference proteome</keyword>
<reference evidence="8" key="1">
    <citation type="submission" date="2011-12" db="EMBL/GenBank/DDBJ databases">
        <title>Complete genome sequence of Streptomyces cattleya strain DSM 46488.</title>
        <authorList>
            <person name="Ou H.-Y."/>
            <person name="Li P."/>
            <person name="Zhao C."/>
            <person name="O'Hagan D."/>
            <person name="Deng Z."/>
        </authorList>
    </citation>
    <scope>NUCLEOTIDE SEQUENCE [LARGE SCALE GENOMIC DNA]</scope>
    <source>
        <strain evidence="8">ATCC 35852 / DSM 46488 / JCM 4925 / NBRC 14057 / NRRL 8057</strain>
    </source>
</reference>
<dbReference type="GO" id="GO:0005524">
    <property type="term" value="F:ATP binding"/>
    <property type="evidence" value="ECO:0007669"/>
    <property type="project" value="InterPro"/>
</dbReference>
<dbReference type="GO" id="GO:0003910">
    <property type="term" value="F:DNA ligase (ATP) activity"/>
    <property type="evidence" value="ECO:0007669"/>
    <property type="project" value="UniProtKB-EC"/>
</dbReference>
<evidence type="ECO:0000256" key="1">
    <source>
        <dbReference type="ARBA" id="ARBA00007572"/>
    </source>
</evidence>
<evidence type="ECO:0000313" key="7">
    <source>
        <dbReference type="EMBL" id="AEW97827.1"/>
    </source>
</evidence>
<dbReference type="GO" id="GO:0006281">
    <property type="term" value="P:DNA repair"/>
    <property type="evidence" value="ECO:0007669"/>
    <property type="project" value="InterPro"/>
</dbReference>
<dbReference type="Pfam" id="PF01068">
    <property type="entry name" value="DNA_ligase_A_M"/>
    <property type="match status" value="1"/>
</dbReference>
<dbReference type="SUPFAM" id="SSF50249">
    <property type="entry name" value="Nucleic acid-binding proteins"/>
    <property type="match status" value="1"/>
</dbReference>
<dbReference type="PATRIC" id="fig|1003195.29.peg.5441"/>
<evidence type="ECO:0000313" key="8">
    <source>
        <dbReference type="Proteomes" id="UP000007842"/>
    </source>
</evidence>
<dbReference type="Proteomes" id="UP000007842">
    <property type="component" value="Chromosome"/>
</dbReference>
<name>G8WVS0_STREN</name>
<evidence type="ECO:0000256" key="2">
    <source>
        <dbReference type="ARBA" id="ARBA00012727"/>
    </source>
</evidence>
<dbReference type="CDD" id="cd07971">
    <property type="entry name" value="OBF_DNA_ligase_LigD"/>
    <property type="match status" value="1"/>
</dbReference>
<evidence type="ECO:0000256" key="5">
    <source>
        <dbReference type="SAM" id="Phobius"/>
    </source>
</evidence>
<dbReference type="RefSeq" id="WP_014628695.1">
    <property type="nucleotide sequence ID" value="NC_016111.1"/>
</dbReference>
<evidence type="ECO:0000259" key="6">
    <source>
        <dbReference type="PROSITE" id="PS50160"/>
    </source>
</evidence>
<dbReference type="PANTHER" id="PTHR45674">
    <property type="entry name" value="DNA LIGASE 1/3 FAMILY MEMBER"/>
    <property type="match status" value="1"/>
</dbReference>
<dbReference type="EMBL" id="CP003219">
    <property type="protein sequence ID" value="AEW97827.1"/>
    <property type="molecule type" value="Genomic_DNA"/>
</dbReference>
<accession>G8WVS0</accession>
<dbReference type="InterPro" id="IPR014146">
    <property type="entry name" value="LigD_ligase_dom"/>
</dbReference>
<dbReference type="PROSITE" id="PS00333">
    <property type="entry name" value="DNA_LIGASE_A2"/>
    <property type="match status" value="1"/>
</dbReference>
<dbReference type="PANTHER" id="PTHR45674:SF4">
    <property type="entry name" value="DNA LIGASE 1"/>
    <property type="match status" value="1"/>
</dbReference>
<evidence type="ECO:0000256" key="3">
    <source>
        <dbReference type="ARBA" id="ARBA00022598"/>
    </source>
</evidence>
<dbReference type="CDD" id="cd07906">
    <property type="entry name" value="Adenylation_DNA_ligase_LigD_LigC"/>
    <property type="match status" value="1"/>
</dbReference>
<dbReference type="PROSITE" id="PS50160">
    <property type="entry name" value="DNA_LIGASE_A3"/>
    <property type="match status" value="1"/>
</dbReference>
<keyword evidence="3 7" id="KW-0436">Ligase</keyword>
<gene>
    <name evidence="7" type="ordered locus">SCATT_54560</name>
</gene>